<sequence>MASVKTLPSPAPVFAPWRDTTPSQALPWRSLASLGLEPDAGARRAAPAAGGYRGAPDVVESAPVPSRTEA</sequence>
<dbReference type="EMBL" id="VMNX01000031">
    <property type="protein sequence ID" value="MPY49233.1"/>
    <property type="molecule type" value="Genomic_DNA"/>
</dbReference>
<name>A0A5N8WP87_9ACTN</name>
<feature type="region of interest" description="Disordered" evidence="1">
    <location>
        <begin position="41"/>
        <end position="70"/>
    </location>
</feature>
<proteinExistence type="predicted"/>
<comment type="caution">
    <text evidence="2">The sequence shown here is derived from an EMBL/GenBank/DDBJ whole genome shotgun (WGS) entry which is preliminary data.</text>
</comment>
<keyword evidence="3" id="KW-1185">Reference proteome</keyword>
<organism evidence="2 3">
    <name type="scientific">Streptomyces acidicola</name>
    <dbReference type="NCBI Taxonomy" id="2596892"/>
    <lineage>
        <taxon>Bacteria</taxon>
        <taxon>Bacillati</taxon>
        <taxon>Actinomycetota</taxon>
        <taxon>Actinomycetes</taxon>
        <taxon>Kitasatosporales</taxon>
        <taxon>Streptomycetaceae</taxon>
        <taxon>Streptomyces</taxon>
    </lineage>
</organism>
<dbReference type="Proteomes" id="UP000373149">
    <property type="component" value="Unassembled WGS sequence"/>
</dbReference>
<evidence type="ECO:0000256" key="1">
    <source>
        <dbReference type="SAM" id="MobiDB-lite"/>
    </source>
</evidence>
<evidence type="ECO:0000313" key="2">
    <source>
        <dbReference type="EMBL" id="MPY49233.1"/>
    </source>
</evidence>
<accession>A0A5N8WP87</accession>
<protein>
    <submittedName>
        <fullName evidence="2">Uncharacterized protein</fullName>
    </submittedName>
</protein>
<dbReference type="AlphaFoldDB" id="A0A5N8WP87"/>
<evidence type="ECO:0000313" key="3">
    <source>
        <dbReference type="Proteomes" id="UP000373149"/>
    </source>
</evidence>
<feature type="compositionally biased region" description="Low complexity" evidence="1">
    <location>
        <begin position="43"/>
        <end position="56"/>
    </location>
</feature>
<gene>
    <name evidence="2" type="ORF">FPZ41_11850</name>
</gene>
<reference evidence="2 3" key="1">
    <citation type="submission" date="2019-09" db="EMBL/GenBank/DDBJ databases">
        <authorList>
            <person name="Duangmal K."/>
            <person name="Teo W.F.A."/>
            <person name="Lipun K."/>
        </authorList>
    </citation>
    <scope>NUCLEOTIDE SEQUENCE [LARGE SCALE GENOMIC DNA]</scope>
    <source>
        <strain evidence="2 3">K1PN6</strain>
    </source>
</reference>